<dbReference type="SMART" id="SM00257">
    <property type="entry name" value="LysM"/>
    <property type="match status" value="1"/>
</dbReference>
<evidence type="ECO:0000256" key="1">
    <source>
        <dbReference type="ARBA" id="ARBA00007734"/>
    </source>
</evidence>
<dbReference type="CDD" id="cd00118">
    <property type="entry name" value="LysM"/>
    <property type="match status" value="1"/>
</dbReference>
<dbReference type="EMBL" id="JAGQFT020000012">
    <property type="protein sequence ID" value="MBS7458605.1"/>
    <property type="molecule type" value="Genomic_DNA"/>
</dbReference>
<dbReference type="AlphaFoldDB" id="A0A8J7VUP0"/>
<evidence type="ECO:0000313" key="5">
    <source>
        <dbReference type="Proteomes" id="UP000675747"/>
    </source>
</evidence>
<dbReference type="Gene3D" id="1.10.530.10">
    <property type="match status" value="1"/>
</dbReference>
<reference evidence="4 5" key="1">
    <citation type="journal article" date="2021" name="Microbiol. Resour. Announc.">
        <title>Draft Genome Sequence of Coralloluteibacterium stylophorae LMG 29479T.</title>
        <authorList>
            <person name="Karlyshev A.V."/>
            <person name="Kudryashova E.B."/>
            <person name="Ariskina E.V."/>
            <person name="Conroy A.P."/>
            <person name="Abidueva E.Y."/>
        </authorList>
    </citation>
    <scope>NUCLEOTIDE SEQUENCE [LARGE SCALE GENOMIC DNA]</scope>
    <source>
        <strain evidence="4 5">LMG 29479</strain>
    </source>
</reference>
<evidence type="ECO:0000313" key="4">
    <source>
        <dbReference type="EMBL" id="MBS7458605.1"/>
    </source>
</evidence>
<dbReference type="Pfam" id="PF01476">
    <property type="entry name" value="LysM"/>
    <property type="match status" value="1"/>
</dbReference>
<dbReference type="CDD" id="cd16894">
    <property type="entry name" value="MltD-like"/>
    <property type="match status" value="1"/>
</dbReference>
<dbReference type="EMBL" id="JAGQFT010000149">
    <property type="protein sequence ID" value="MBR0563577.1"/>
    <property type="molecule type" value="Genomic_DNA"/>
</dbReference>
<dbReference type="PROSITE" id="PS51257">
    <property type="entry name" value="PROKAR_LIPOPROTEIN"/>
    <property type="match status" value="1"/>
</dbReference>
<accession>A0A8J7VUP0</accession>
<evidence type="ECO:0000313" key="3">
    <source>
        <dbReference type="EMBL" id="MBR0563577.1"/>
    </source>
</evidence>
<dbReference type="SUPFAM" id="SSF53955">
    <property type="entry name" value="Lysozyme-like"/>
    <property type="match status" value="1"/>
</dbReference>
<comment type="similarity">
    <text evidence="1">Belongs to the transglycosylase Slt family.</text>
</comment>
<dbReference type="SUPFAM" id="SSF54106">
    <property type="entry name" value="LysM domain"/>
    <property type="match status" value="1"/>
</dbReference>
<dbReference type="Pfam" id="PF01464">
    <property type="entry name" value="SLT"/>
    <property type="match status" value="1"/>
</dbReference>
<feature type="domain" description="LysM" evidence="2">
    <location>
        <begin position="425"/>
        <end position="470"/>
    </location>
</feature>
<dbReference type="PANTHER" id="PTHR37423">
    <property type="entry name" value="SOLUBLE LYTIC MUREIN TRANSGLYCOSYLASE-RELATED"/>
    <property type="match status" value="1"/>
</dbReference>
<organism evidence="3">
    <name type="scientific">Coralloluteibacterium stylophorae</name>
    <dbReference type="NCBI Taxonomy" id="1776034"/>
    <lineage>
        <taxon>Bacteria</taxon>
        <taxon>Pseudomonadati</taxon>
        <taxon>Pseudomonadota</taxon>
        <taxon>Gammaproteobacteria</taxon>
        <taxon>Lysobacterales</taxon>
        <taxon>Lysobacteraceae</taxon>
        <taxon>Coralloluteibacterium</taxon>
    </lineage>
</organism>
<dbReference type="Proteomes" id="UP000675747">
    <property type="component" value="Unassembled WGS sequence"/>
</dbReference>
<name>A0A8J7VUP0_9GAMM</name>
<dbReference type="InterPro" id="IPR023346">
    <property type="entry name" value="Lysozyme-like_dom_sf"/>
</dbReference>
<dbReference type="InterPro" id="IPR018392">
    <property type="entry name" value="LysM"/>
</dbReference>
<proteinExistence type="inferred from homology"/>
<comment type="caution">
    <text evidence="3">The sequence shown here is derived from an EMBL/GenBank/DDBJ whole genome shotgun (WGS) entry which is preliminary data.</text>
</comment>
<dbReference type="InterPro" id="IPR008258">
    <property type="entry name" value="Transglycosylase_SLT_dom_1"/>
</dbReference>
<dbReference type="Gene3D" id="3.10.350.10">
    <property type="entry name" value="LysM domain"/>
    <property type="match status" value="1"/>
</dbReference>
<dbReference type="PANTHER" id="PTHR37423:SF2">
    <property type="entry name" value="MEMBRANE-BOUND LYTIC MUREIN TRANSGLYCOSYLASE C"/>
    <property type="match status" value="1"/>
</dbReference>
<dbReference type="RefSeq" id="WP_211927478.1">
    <property type="nucleotide sequence ID" value="NZ_JAGQFT020000012.1"/>
</dbReference>
<dbReference type="InterPro" id="IPR036779">
    <property type="entry name" value="LysM_dom_sf"/>
</dbReference>
<gene>
    <name evidence="4" type="ORF">KB893_015805</name>
    <name evidence="3" type="ORF">KB893_13785</name>
</gene>
<evidence type="ECO:0000259" key="2">
    <source>
        <dbReference type="PROSITE" id="PS51782"/>
    </source>
</evidence>
<dbReference type="PROSITE" id="PS51782">
    <property type="entry name" value="LYSM"/>
    <property type="match status" value="1"/>
</dbReference>
<protein>
    <submittedName>
        <fullName evidence="3">Transglycosylase SLT domain-containing protein</fullName>
    </submittedName>
</protein>
<sequence length="475" mass="50932">MRKWWLSSVVLLAACASGGGERTPDAAADGLHRELDAAAGAYRDALAAAAAGSEAGDAVTAARRALLDAATRCQRTPGCGGERVVGVYDALLAHEAEGQGGEEFVVPEDETRTAGESPVVAAVPAAGETVALLKGRDLREMVTLNAPMKAAMTEWLTWMRPQLIDAWVNYQYMRQLMWPEYERAGLPEALLFGILAKESGGRVHAVSRAGAAGPLQFMPATGRRFGLGTDPAFDTRFDPQLAARANVAYLEERFAELNGNLELALAAYNGGEGRIGRISRAHPGKTFWDTEVFSQLPKETRDYVPFVMAAAWLFLHAEEYGLHFPEIDRGELVQLQLERATTVNELAICLGDSGNQDGWFRVLRNLNPRYQTSTPLAAGTWLRVPPRMARLYRGGCLDGARAAMARDLASASMPEVAASRPAAVQRYTVKRGDTLGGIAGRHGCASAAALGRANGLKAPYPIRPGQTLSLAGCAR</sequence>
<keyword evidence="5" id="KW-1185">Reference proteome</keyword>
<reference evidence="3" key="2">
    <citation type="submission" date="2021-04" db="EMBL/GenBank/DDBJ databases">
        <authorList>
            <person name="Karlyshev A.V."/>
        </authorList>
    </citation>
    <scope>NUCLEOTIDE SEQUENCE</scope>
    <source>
        <strain evidence="3">LMG 29479</strain>
    </source>
</reference>